<dbReference type="GO" id="GO:0007265">
    <property type="term" value="P:Ras protein signal transduction"/>
    <property type="evidence" value="ECO:0007669"/>
    <property type="project" value="TreeGrafter"/>
</dbReference>
<dbReference type="PANTHER" id="PTHR23113:SF363">
    <property type="entry name" value="PROTEIN SON OF SEVENLESS"/>
    <property type="match status" value="1"/>
</dbReference>
<dbReference type="GO" id="GO:0046982">
    <property type="term" value="F:protein heterodimerization activity"/>
    <property type="evidence" value="ECO:0007669"/>
    <property type="project" value="InterPro"/>
</dbReference>
<dbReference type="PROSITE" id="PS50010">
    <property type="entry name" value="DH_2"/>
    <property type="match status" value="1"/>
</dbReference>
<dbReference type="InterPro" id="IPR009072">
    <property type="entry name" value="Histone-fold"/>
</dbReference>
<dbReference type="SUPFAM" id="SSF48065">
    <property type="entry name" value="DBL homology domain (DH-domain)"/>
    <property type="match status" value="1"/>
</dbReference>
<dbReference type="SUPFAM" id="SSF50729">
    <property type="entry name" value="PH domain-like"/>
    <property type="match status" value="1"/>
</dbReference>
<dbReference type="SMART" id="SM00229">
    <property type="entry name" value="RasGEFN"/>
    <property type="match status" value="1"/>
</dbReference>
<dbReference type="STRING" id="10195.A0A3M7PN51"/>
<dbReference type="CDD" id="cd06224">
    <property type="entry name" value="REM"/>
    <property type="match status" value="1"/>
</dbReference>
<organism evidence="8 9">
    <name type="scientific">Brachionus plicatilis</name>
    <name type="common">Marine rotifer</name>
    <name type="synonym">Brachionus muelleri</name>
    <dbReference type="NCBI Taxonomy" id="10195"/>
    <lineage>
        <taxon>Eukaryota</taxon>
        <taxon>Metazoa</taxon>
        <taxon>Spiralia</taxon>
        <taxon>Gnathifera</taxon>
        <taxon>Rotifera</taxon>
        <taxon>Eurotatoria</taxon>
        <taxon>Monogononta</taxon>
        <taxon>Pseudotrocha</taxon>
        <taxon>Ploima</taxon>
        <taxon>Brachionidae</taxon>
        <taxon>Brachionus</taxon>
    </lineage>
</organism>
<feature type="region of interest" description="Disordered" evidence="3">
    <location>
        <begin position="1078"/>
        <end position="1107"/>
    </location>
</feature>
<dbReference type="InterPro" id="IPR055251">
    <property type="entry name" value="SOS1_NGEF_PH"/>
</dbReference>
<dbReference type="PROSITE" id="PS50212">
    <property type="entry name" value="RASGEF_NTER"/>
    <property type="match status" value="1"/>
</dbReference>
<dbReference type="SMART" id="SM00147">
    <property type="entry name" value="RasGEF"/>
    <property type="match status" value="1"/>
</dbReference>
<dbReference type="GO" id="GO:0005886">
    <property type="term" value="C:plasma membrane"/>
    <property type="evidence" value="ECO:0007669"/>
    <property type="project" value="TreeGrafter"/>
</dbReference>
<dbReference type="Proteomes" id="UP000276133">
    <property type="component" value="Unassembled WGS sequence"/>
</dbReference>
<keyword evidence="9" id="KW-1185">Reference proteome</keyword>
<dbReference type="SUPFAM" id="SSF48366">
    <property type="entry name" value="Ras GEF"/>
    <property type="match status" value="1"/>
</dbReference>
<feature type="compositionally biased region" description="Low complexity" evidence="3">
    <location>
        <begin position="1078"/>
        <end position="1099"/>
    </location>
</feature>
<dbReference type="InterPro" id="IPR008937">
    <property type="entry name" value="Ras-like_GEF"/>
</dbReference>
<evidence type="ECO:0000259" key="4">
    <source>
        <dbReference type="PROSITE" id="PS50003"/>
    </source>
</evidence>
<dbReference type="Gene3D" id="2.30.29.30">
    <property type="entry name" value="Pleckstrin-homology domain (PH domain)/Phosphotyrosine-binding domain (PTB)"/>
    <property type="match status" value="1"/>
</dbReference>
<dbReference type="Gene3D" id="1.20.900.10">
    <property type="entry name" value="Dbl homology (DH) domain"/>
    <property type="match status" value="1"/>
</dbReference>
<dbReference type="Gene3D" id="1.10.20.10">
    <property type="entry name" value="Histone, subunit A"/>
    <property type="match status" value="1"/>
</dbReference>
<dbReference type="InterPro" id="IPR023578">
    <property type="entry name" value="Ras_GEF_dom_sf"/>
</dbReference>
<proteinExistence type="predicted"/>
<feature type="compositionally biased region" description="Pro residues" evidence="3">
    <location>
        <begin position="1719"/>
        <end position="1733"/>
    </location>
</feature>
<feature type="region of interest" description="Disordered" evidence="3">
    <location>
        <begin position="1315"/>
        <end position="1343"/>
    </location>
</feature>
<dbReference type="InterPro" id="IPR036964">
    <property type="entry name" value="RASGEF_cat_dom_sf"/>
</dbReference>
<sequence length="1767" mass="199683">MFATTNTPITSTLTSSISLSASSLSSGLSLHNAPNAKTRVLNNGSNKHLLTQSINFLSTDVQKEGFSGENNSFNSKKSTECVYLKLENEALEHIEYLVLEVLDSIILASSSLNDHSPEQTCALIMSNSSSQQVHFYPITNLDEAELRVKQVLPRSYSEDACARAFKKVERCKNVLGSSKKNRFLSKVMNTSSANSLSILTSPQITSNSSDSNNNPTYIFSFPLEKMHNLLVETYQSPKLDIQVTIFLVAILEHITKDILRLSSIYSRHLNQYIINKRDVNISIEGDSKLKKLFFSTSTPQSSDLIFDDSESSDINDEFDDDDDDDFSHVAYVLGPFGPAGPNFFFPNRSLMRHSTMSIVSLPGLARSNDSTISTSNPDECTSDSSTICPESITYENVNLKYYLRVKEFMSELREHLTDLEILRHIFMHLFVKHASDHQSIQSIFGNINDVYDCALRLSELLDDAVSTQQTARQEHESLNQPLLVGHQFWELAEGAEFDVYKTFADTVTDYSALRSSMQKLFAEAAFCKQLDLSAPGLLQIGKYLLPKLLLGPVYYFLYLNETIGVLQQLSFNEDDRAFLGDTLDTLKPAVFSLKDKDFVSSKKRPIETSFRIFQPHQFQPLERHAHSTSSSVSIGQASVGSMATSKAAALAHNICLLNDKKWREVYSSVDSLKLPAHIHQIVSTTQSSSVTKTATLTCSNLRFTYLYEGSVQICKTSQPIQQCGDLRSHVGAQSKLRVSKRYVYLFDGLLILAKKHQTSPLLAANLGSPTRPYRFKESIELDKYVLRDRDDENCFELHVASESAVSSVGQSADKCEHEFVLFIAESASDKYTWMSMLCYSFYKLEIDGLLRDMTNEHKQNNPLPIPPPGYIFDQADSTDTIVFEKANANSCYNSDGLFIKAATLVKLVERLTHHRCVHHKFSATFLMFYRKFTTPRELLTLLWRRFDVPDLNLDLVKDQYNFNSGTITERELLKRYRREYQQPIRLKVINLIKHWLEGYFNEDFANDADLMQSLMQLVEKIGKSYKRFEHVLSKTVQKKKAQYEAQMVQRQMNEDAFAKQSQVDMTNLKNIFKRKISSSSSSNTSLSNVSSRSSSTSTNEDLSGEHDIGDLVYPPVYPPFETHLESTHPYDILTIHPLEFARQATLMEEELFKAIKPNELISLGWNKPEQKFKLSPNVSKLITLSNKFTYWYAKCIVDTQNLEERIAVVHRLLDIAAYFYELNNFSGLKEIYAAFETSFTTRLAITREKSGLEQHRMYEIFKKLFDHHDKGYFERLKKCSPPCIPFIGFHLSIIMKTHEWNKMNVQKQNECIADDQKKLSSSSDSKLDTSESSLSDSSSESSPNLINFSKYRLLVEFVNDLLQYQSVSYKYRVNNNIRAYLLEDIENYFEAAKQELEATPGTPDHSESKKIEDKVDTLLYNKSRQIEPNDINNFPRIRNYALKSPPVRCVAKSNQNASRLNESHRSHSATRVEKKTNVLNTSKQFMAPVYKNSSTRPNGLTSQKASKTINSSVTSYCISREENSSELLYKRSNSSNHNSLKPSDDSISNIFSSSSSPLNNAKNAAFSHSKSASSSSSFQLSHNYEQTNTHGQKLSLSSADSSSSAPNSPPPNYEDVFDSANAVLSYPLITNPAFMHNHKGSKCFDNKTYFHKSSSSSPSLNNELKINGHSSKNENNNQNLVFAFPDFNEGSDNNLKHSIDDVSPIFPMTPSYDRSKVLPPAPSQRPPSPPHQPPVVIRSNLSTGGQHAPSSKLSMPPPIPPRPAKKN</sequence>
<accession>A0A3M7PN51</accession>
<feature type="region of interest" description="Disordered" evidence="3">
    <location>
        <begin position="1706"/>
        <end position="1767"/>
    </location>
</feature>
<evidence type="ECO:0000259" key="7">
    <source>
        <dbReference type="PROSITE" id="PS50212"/>
    </source>
</evidence>
<dbReference type="InterPro" id="IPR000651">
    <property type="entry name" value="Ras-like_Gua-exchang_fac_N"/>
</dbReference>
<protein>
    <submittedName>
        <fullName evidence="8">Son of sevenless-like protein</fullName>
    </submittedName>
</protein>
<dbReference type="GO" id="GO:0005085">
    <property type="term" value="F:guanyl-nucleotide exchange factor activity"/>
    <property type="evidence" value="ECO:0007669"/>
    <property type="project" value="UniProtKB-KW"/>
</dbReference>
<dbReference type="Pfam" id="PF22697">
    <property type="entry name" value="SOS1_NGEF_PH"/>
    <property type="match status" value="1"/>
</dbReference>
<feature type="domain" description="PH" evidence="4">
    <location>
        <begin position="719"/>
        <end position="842"/>
    </location>
</feature>
<dbReference type="Gene3D" id="1.10.840.10">
    <property type="entry name" value="Ras guanine-nucleotide exchange factors catalytic domain"/>
    <property type="match status" value="1"/>
</dbReference>
<feature type="compositionally biased region" description="Low complexity" evidence="3">
    <location>
        <begin position="1319"/>
        <end position="1342"/>
    </location>
</feature>
<name>A0A3M7PN51_BRAPC</name>
<feature type="domain" description="Ras-GEF" evidence="5">
    <location>
        <begin position="1136"/>
        <end position="1398"/>
    </location>
</feature>
<feature type="domain" description="N-terminal Ras-GEF" evidence="7">
    <location>
        <begin position="895"/>
        <end position="1040"/>
    </location>
</feature>
<dbReference type="InterPro" id="IPR011993">
    <property type="entry name" value="PH-like_dom_sf"/>
</dbReference>
<evidence type="ECO:0000256" key="1">
    <source>
        <dbReference type="ARBA" id="ARBA00022658"/>
    </source>
</evidence>
<evidence type="ECO:0000313" key="9">
    <source>
        <dbReference type="Proteomes" id="UP000276133"/>
    </source>
</evidence>
<evidence type="ECO:0000313" key="8">
    <source>
        <dbReference type="EMBL" id="RNA00409.1"/>
    </source>
</evidence>
<evidence type="ECO:0000256" key="2">
    <source>
        <dbReference type="PROSITE-ProRule" id="PRU00168"/>
    </source>
</evidence>
<dbReference type="PANTHER" id="PTHR23113">
    <property type="entry name" value="GUANINE NUCLEOTIDE EXCHANGE FACTOR"/>
    <property type="match status" value="1"/>
</dbReference>
<feature type="compositionally biased region" description="Polar residues" evidence="3">
    <location>
        <begin position="1660"/>
        <end position="1673"/>
    </location>
</feature>
<dbReference type="InterPro" id="IPR001849">
    <property type="entry name" value="PH_domain"/>
</dbReference>
<keyword evidence="1 2" id="KW-0344">Guanine-nucleotide releasing factor</keyword>
<dbReference type="InterPro" id="IPR001895">
    <property type="entry name" value="RASGEF_cat_dom"/>
</dbReference>
<evidence type="ECO:0000259" key="5">
    <source>
        <dbReference type="PROSITE" id="PS50009"/>
    </source>
</evidence>
<dbReference type="PROSITE" id="PS50009">
    <property type="entry name" value="RASGEF_CAT"/>
    <property type="match status" value="1"/>
</dbReference>
<dbReference type="CDD" id="cd22915">
    <property type="entry name" value="HFD_SOS1_rpt2"/>
    <property type="match status" value="1"/>
</dbReference>
<dbReference type="InterPro" id="IPR035899">
    <property type="entry name" value="DBL_dom_sf"/>
</dbReference>
<reference evidence="8 9" key="1">
    <citation type="journal article" date="2018" name="Sci. Rep.">
        <title>Genomic signatures of local adaptation to the degree of environmental predictability in rotifers.</title>
        <authorList>
            <person name="Franch-Gras L."/>
            <person name="Hahn C."/>
            <person name="Garcia-Roger E.M."/>
            <person name="Carmona M.J."/>
            <person name="Serra M."/>
            <person name="Gomez A."/>
        </authorList>
    </citation>
    <scope>NUCLEOTIDE SEQUENCE [LARGE SCALE GENOMIC DNA]</scope>
    <source>
        <strain evidence="8">HYR1</strain>
    </source>
</reference>
<evidence type="ECO:0000259" key="6">
    <source>
        <dbReference type="PROSITE" id="PS50010"/>
    </source>
</evidence>
<feature type="domain" description="DH" evidence="6">
    <location>
        <begin position="400"/>
        <end position="596"/>
    </location>
</feature>
<dbReference type="Pfam" id="PF00617">
    <property type="entry name" value="RasGEF"/>
    <property type="match status" value="1"/>
</dbReference>
<dbReference type="Gene3D" id="1.20.870.10">
    <property type="entry name" value="Son of sevenless (SoS) protein Chain: S domain 1"/>
    <property type="match status" value="1"/>
</dbReference>
<dbReference type="InterPro" id="IPR000219">
    <property type="entry name" value="DH_dom"/>
</dbReference>
<feature type="region of interest" description="Disordered" evidence="3">
    <location>
        <begin position="1577"/>
        <end position="1616"/>
    </location>
</feature>
<evidence type="ECO:0000256" key="3">
    <source>
        <dbReference type="SAM" id="MobiDB-lite"/>
    </source>
</evidence>
<feature type="compositionally biased region" description="Low complexity" evidence="3">
    <location>
        <begin position="1594"/>
        <end position="1606"/>
    </location>
</feature>
<comment type="caution">
    <text evidence="8">The sequence shown here is derived from an EMBL/GenBank/DDBJ whole genome shotgun (WGS) entry which is preliminary data.</text>
</comment>
<dbReference type="SUPFAM" id="SSF47113">
    <property type="entry name" value="Histone-fold"/>
    <property type="match status" value="1"/>
</dbReference>
<feature type="compositionally biased region" description="Basic and acidic residues" evidence="3">
    <location>
        <begin position="1461"/>
        <end position="1476"/>
    </location>
</feature>
<feature type="region of interest" description="Disordered" evidence="3">
    <location>
        <begin position="1652"/>
        <end position="1673"/>
    </location>
</feature>
<feature type="compositionally biased region" description="Pro residues" evidence="3">
    <location>
        <begin position="1755"/>
        <end position="1767"/>
    </location>
</feature>
<feature type="compositionally biased region" description="Polar residues" evidence="3">
    <location>
        <begin position="1491"/>
        <end position="1506"/>
    </location>
</feature>
<feature type="region of interest" description="Disordered" evidence="3">
    <location>
        <begin position="1452"/>
        <end position="1506"/>
    </location>
</feature>
<dbReference type="PROSITE" id="PS50003">
    <property type="entry name" value="PH_DOMAIN"/>
    <property type="match status" value="1"/>
</dbReference>
<gene>
    <name evidence="8" type="ORF">BpHYR1_011041</name>
</gene>
<dbReference type="EMBL" id="REGN01009768">
    <property type="protein sequence ID" value="RNA00409.1"/>
    <property type="molecule type" value="Genomic_DNA"/>
</dbReference>
<dbReference type="OrthoDB" id="546434at2759"/>
<dbReference type="SMART" id="SM00233">
    <property type="entry name" value="PH"/>
    <property type="match status" value="1"/>
</dbReference>
<dbReference type="Pfam" id="PF00618">
    <property type="entry name" value="RasGEF_N"/>
    <property type="match status" value="1"/>
</dbReference>